<evidence type="ECO:0000256" key="4">
    <source>
        <dbReference type="ARBA" id="ARBA00022692"/>
    </source>
</evidence>
<evidence type="ECO:0000313" key="11">
    <source>
        <dbReference type="EMBL" id="SPT53079.1"/>
    </source>
</evidence>
<feature type="transmembrane region" description="Helical" evidence="8">
    <location>
        <begin position="16"/>
        <end position="42"/>
    </location>
</feature>
<feature type="transmembrane region" description="Helical" evidence="8">
    <location>
        <begin position="150"/>
        <end position="169"/>
    </location>
</feature>
<dbReference type="InterPro" id="IPR027469">
    <property type="entry name" value="Cation_efflux_TMD_sf"/>
</dbReference>
<accession>A0ABY1VMC5</accession>
<keyword evidence="3" id="KW-0813">Transport</keyword>
<dbReference type="InterPro" id="IPR058533">
    <property type="entry name" value="Cation_efflux_TM"/>
</dbReference>
<dbReference type="RefSeq" id="WP_111836062.1">
    <property type="nucleotide sequence ID" value="NZ_UAPQ01000003.1"/>
</dbReference>
<dbReference type="PANTHER" id="PTHR11562:SF17">
    <property type="entry name" value="RE54080P-RELATED"/>
    <property type="match status" value="1"/>
</dbReference>
<keyword evidence="4 8" id="KW-0812">Transmembrane</keyword>
<dbReference type="InterPro" id="IPR036837">
    <property type="entry name" value="Cation_efflux_CTD_sf"/>
</dbReference>
<dbReference type="EMBL" id="UAPQ01000003">
    <property type="protein sequence ID" value="SPT53079.1"/>
    <property type="molecule type" value="Genomic_DNA"/>
</dbReference>
<dbReference type="InterPro" id="IPR050681">
    <property type="entry name" value="CDF/SLC30A"/>
</dbReference>
<gene>
    <name evidence="11" type="primary">czcD</name>
    <name evidence="11" type="ORF">NCTC11535_00737</name>
</gene>
<protein>
    <submittedName>
        <fullName evidence="11">Cadmium, cobalt and zinc/H(+)-K(+) antiporter</fullName>
    </submittedName>
</protein>
<evidence type="ECO:0000256" key="3">
    <source>
        <dbReference type="ARBA" id="ARBA00022448"/>
    </source>
</evidence>
<evidence type="ECO:0000256" key="6">
    <source>
        <dbReference type="ARBA" id="ARBA00023065"/>
    </source>
</evidence>
<dbReference type="Pfam" id="PF01545">
    <property type="entry name" value="Cation_efflux"/>
    <property type="match status" value="1"/>
</dbReference>
<feature type="transmembrane region" description="Helical" evidence="8">
    <location>
        <begin position="181"/>
        <end position="199"/>
    </location>
</feature>
<dbReference type="Gene3D" id="1.20.1510.10">
    <property type="entry name" value="Cation efflux protein transmembrane domain"/>
    <property type="match status" value="1"/>
</dbReference>
<evidence type="ECO:0000256" key="8">
    <source>
        <dbReference type="SAM" id="Phobius"/>
    </source>
</evidence>
<evidence type="ECO:0000256" key="1">
    <source>
        <dbReference type="ARBA" id="ARBA00004141"/>
    </source>
</evidence>
<feature type="transmembrane region" description="Helical" evidence="8">
    <location>
        <begin position="83"/>
        <end position="105"/>
    </location>
</feature>
<reference evidence="11 12" key="1">
    <citation type="submission" date="2018-06" db="EMBL/GenBank/DDBJ databases">
        <authorList>
            <consortium name="Pathogen Informatics"/>
            <person name="Doyle S."/>
        </authorList>
    </citation>
    <scope>NUCLEOTIDE SEQUENCE [LARGE SCALE GENOMIC DNA]</scope>
    <source>
        <strain evidence="11 12">NCTC11535</strain>
    </source>
</reference>
<sequence>MSHSHHHGAAAPTSRLAIALGLTSLVLLGEVVVGLLTGSLALLADAGHMATDSIGLVVALLAAHLSTRPATDTCTWGLRRAEVIGAALQASALVLVGISVSVHAVMHLFSPPELRPAGVLAMGVVGLAANMASLAVLAGKREENLNLRAAFLEVLGDALGSVAVIGAAITTALTGWQRADAVASLLIAALIVPRAVVLLRAAGAVLLDLSPAGLDLGQVRQHLLGLDDVLSVHDLHAWSVSTDLPVLTAHVVISEEAATQGSGEEVLDALQNCVAEHFPLKVRHTTFQLEPPFHQTHEAALCS</sequence>
<dbReference type="SUPFAM" id="SSF160240">
    <property type="entry name" value="Cation efflux protein cytoplasmic domain-like"/>
    <property type="match status" value="1"/>
</dbReference>
<keyword evidence="5 8" id="KW-1133">Transmembrane helix</keyword>
<proteinExistence type="inferred from homology"/>
<keyword evidence="7 8" id="KW-0472">Membrane</keyword>
<dbReference type="PANTHER" id="PTHR11562">
    <property type="entry name" value="CATION EFFLUX PROTEIN/ ZINC TRANSPORTER"/>
    <property type="match status" value="1"/>
</dbReference>
<feature type="domain" description="Cation efflux protein cytoplasmic" evidence="10">
    <location>
        <begin position="213"/>
        <end position="291"/>
    </location>
</feature>
<evidence type="ECO:0000256" key="5">
    <source>
        <dbReference type="ARBA" id="ARBA00022989"/>
    </source>
</evidence>
<evidence type="ECO:0000259" key="9">
    <source>
        <dbReference type="Pfam" id="PF01545"/>
    </source>
</evidence>
<evidence type="ECO:0000256" key="2">
    <source>
        <dbReference type="ARBA" id="ARBA00008873"/>
    </source>
</evidence>
<comment type="similarity">
    <text evidence="2">Belongs to the cation diffusion facilitator (CDF) transporter (TC 2.A.4) family. SLC30A subfamily.</text>
</comment>
<keyword evidence="6" id="KW-0406">Ion transport</keyword>
<dbReference type="Proteomes" id="UP000250006">
    <property type="component" value="Unassembled WGS sequence"/>
</dbReference>
<dbReference type="SUPFAM" id="SSF161111">
    <property type="entry name" value="Cation efflux protein transmembrane domain-like"/>
    <property type="match status" value="1"/>
</dbReference>
<organism evidence="11 12">
    <name type="scientific">Actinomyces bovis</name>
    <dbReference type="NCBI Taxonomy" id="1658"/>
    <lineage>
        <taxon>Bacteria</taxon>
        <taxon>Bacillati</taxon>
        <taxon>Actinomycetota</taxon>
        <taxon>Actinomycetes</taxon>
        <taxon>Actinomycetales</taxon>
        <taxon>Actinomycetaceae</taxon>
        <taxon>Actinomyces</taxon>
    </lineage>
</organism>
<dbReference type="NCBIfam" id="TIGR01297">
    <property type="entry name" value="CDF"/>
    <property type="match status" value="1"/>
</dbReference>
<dbReference type="InterPro" id="IPR027470">
    <property type="entry name" value="Cation_efflux_CTD"/>
</dbReference>
<name>A0ABY1VMC5_9ACTO</name>
<feature type="transmembrane region" description="Helical" evidence="8">
    <location>
        <begin position="117"/>
        <end position="138"/>
    </location>
</feature>
<evidence type="ECO:0000259" key="10">
    <source>
        <dbReference type="Pfam" id="PF16916"/>
    </source>
</evidence>
<comment type="subcellular location">
    <subcellularLocation>
        <location evidence="1">Membrane</location>
        <topology evidence="1">Multi-pass membrane protein</topology>
    </subcellularLocation>
</comment>
<dbReference type="InterPro" id="IPR002524">
    <property type="entry name" value="Cation_efflux"/>
</dbReference>
<dbReference type="Pfam" id="PF16916">
    <property type="entry name" value="ZT_dimer"/>
    <property type="match status" value="1"/>
</dbReference>
<keyword evidence="12" id="KW-1185">Reference proteome</keyword>
<feature type="domain" description="Cation efflux protein transmembrane" evidence="9">
    <location>
        <begin position="17"/>
        <end position="207"/>
    </location>
</feature>
<evidence type="ECO:0000313" key="12">
    <source>
        <dbReference type="Proteomes" id="UP000250006"/>
    </source>
</evidence>
<comment type="caution">
    <text evidence="11">The sequence shown here is derived from an EMBL/GenBank/DDBJ whole genome shotgun (WGS) entry which is preliminary data.</text>
</comment>
<evidence type="ECO:0000256" key="7">
    <source>
        <dbReference type="ARBA" id="ARBA00023136"/>
    </source>
</evidence>